<dbReference type="PATRIC" id="fig|1813736.3.peg.3834"/>
<dbReference type="SUPFAM" id="SSF56784">
    <property type="entry name" value="HAD-like"/>
    <property type="match status" value="1"/>
</dbReference>
<keyword evidence="5" id="KW-0472">Membrane</keyword>
<dbReference type="AlphaFoldDB" id="A0A143PP92"/>
<evidence type="ECO:0000313" key="7">
    <source>
        <dbReference type="Proteomes" id="UP000076079"/>
    </source>
</evidence>
<evidence type="ECO:0000256" key="4">
    <source>
        <dbReference type="ARBA" id="ARBA00022842"/>
    </source>
</evidence>
<keyword evidence="3" id="KW-0378">Hydrolase</keyword>
<dbReference type="Proteomes" id="UP000076079">
    <property type="component" value="Chromosome"/>
</dbReference>
<dbReference type="SFLD" id="SFLDG01129">
    <property type="entry name" value="C1.5:_HAD__Beta-PGM__Phosphata"/>
    <property type="match status" value="1"/>
</dbReference>
<dbReference type="GO" id="GO:0046872">
    <property type="term" value="F:metal ion binding"/>
    <property type="evidence" value="ECO:0007669"/>
    <property type="project" value="UniProtKB-KW"/>
</dbReference>
<name>A0A143PP92_LUTPR</name>
<dbReference type="GO" id="GO:0044281">
    <property type="term" value="P:small molecule metabolic process"/>
    <property type="evidence" value="ECO:0007669"/>
    <property type="project" value="UniProtKB-ARBA"/>
</dbReference>
<dbReference type="Gene3D" id="3.40.50.1000">
    <property type="entry name" value="HAD superfamily/HAD-like"/>
    <property type="match status" value="1"/>
</dbReference>
<dbReference type="Gene3D" id="1.10.150.520">
    <property type="match status" value="1"/>
</dbReference>
<sequence>MGEPTAVVFDLDDTLYPERRFALSGYAAVATVVGGETGMPAGVLYRFLVRRFRKHGREGLLQALCAAFALSPQEVPRLVEIIRTHGPRLRLPHDSRDVLGVLRARGHRLGVLTNGLPSTQRAKVRALGIDGLVDVVVYAQEHAPEGKPAHVCFATILARLDVHAARAVFIGDHPEKDIAGAAAAGLRPIWLPGRRLDPAPPAAEAVARSLADVPGLVGRLLEVHHVAAC</sequence>
<reference evidence="7" key="2">
    <citation type="submission" date="2016-04" db="EMBL/GenBank/DDBJ databases">
        <title>First Complete Genome Sequence of a Subdivision 6 Acidobacterium.</title>
        <authorList>
            <person name="Huang S."/>
            <person name="Vieira S."/>
            <person name="Bunk B."/>
            <person name="Riedel T."/>
            <person name="Sproeer C."/>
            <person name="Overmann J."/>
        </authorList>
    </citation>
    <scope>NUCLEOTIDE SEQUENCE [LARGE SCALE GENOMIC DNA]</scope>
    <source>
        <strain evidence="7">DSM 100886 HEG_-6_39</strain>
    </source>
</reference>
<keyword evidence="7" id="KW-1185">Reference proteome</keyword>
<organism evidence="6 7">
    <name type="scientific">Luteitalea pratensis</name>
    <dbReference type="NCBI Taxonomy" id="1855912"/>
    <lineage>
        <taxon>Bacteria</taxon>
        <taxon>Pseudomonadati</taxon>
        <taxon>Acidobacteriota</taxon>
        <taxon>Vicinamibacteria</taxon>
        <taxon>Vicinamibacterales</taxon>
        <taxon>Vicinamibacteraceae</taxon>
        <taxon>Luteitalea</taxon>
    </lineage>
</organism>
<feature type="transmembrane region" description="Helical" evidence="5">
    <location>
        <begin position="25"/>
        <end position="48"/>
    </location>
</feature>
<dbReference type="RefSeq" id="WP_157899352.1">
    <property type="nucleotide sequence ID" value="NZ_CP015136.1"/>
</dbReference>
<dbReference type="PANTHER" id="PTHR46470:SF2">
    <property type="entry name" value="GLYCERALDEHYDE 3-PHOSPHATE PHOSPHATASE"/>
    <property type="match status" value="1"/>
</dbReference>
<dbReference type="PRINTS" id="PR00413">
    <property type="entry name" value="HADHALOGNASE"/>
</dbReference>
<protein>
    <submittedName>
        <fullName evidence="6">Phosphoglycolate phosphatase</fullName>
    </submittedName>
</protein>
<dbReference type="InterPro" id="IPR051400">
    <property type="entry name" value="HAD-like_hydrolase"/>
</dbReference>
<dbReference type="EMBL" id="CP015136">
    <property type="protein sequence ID" value="AMY10395.1"/>
    <property type="molecule type" value="Genomic_DNA"/>
</dbReference>
<dbReference type="InterPro" id="IPR036412">
    <property type="entry name" value="HAD-like_sf"/>
</dbReference>
<keyword evidence="4" id="KW-0460">Magnesium</keyword>
<reference evidence="6 7" key="1">
    <citation type="journal article" date="2016" name="Genome Announc.">
        <title>First Complete Genome Sequence of a Subdivision 6 Acidobacterium Strain.</title>
        <authorList>
            <person name="Huang S."/>
            <person name="Vieira S."/>
            <person name="Bunk B."/>
            <person name="Riedel T."/>
            <person name="Sproer C."/>
            <person name="Overmann J."/>
        </authorList>
    </citation>
    <scope>NUCLEOTIDE SEQUENCE [LARGE SCALE GENOMIC DNA]</scope>
    <source>
        <strain evidence="7">DSM 100886 HEG_-6_39</strain>
    </source>
</reference>
<keyword evidence="5" id="KW-1133">Transmembrane helix</keyword>
<keyword evidence="5" id="KW-0812">Transmembrane</keyword>
<dbReference type="KEGG" id="abac:LuPra_03625"/>
<comment type="cofactor">
    <cofactor evidence="1">
        <name>Mg(2+)</name>
        <dbReference type="ChEBI" id="CHEBI:18420"/>
    </cofactor>
</comment>
<evidence type="ECO:0000256" key="1">
    <source>
        <dbReference type="ARBA" id="ARBA00001946"/>
    </source>
</evidence>
<evidence type="ECO:0000256" key="5">
    <source>
        <dbReference type="SAM" id="Phobius"/>
    </source>
</evidence>
<dbReference type="InterPro" id="IPR023214">
    <property type="entry name" value="HAD_sf"/>
</dbReference>
<dbReference type="GO" id="GO:0016791">
    <property type="term" value="F:phosphatase activity"/>
    <property type="evidence" value="ECO:0007669"/>
    <property type="project" value="TreeGrafter"/>
</dbReference>
<evidence type="ECO:0000256" key="3">
    <source>
        <dbReference type="ARBA" id="ARBA00022801"/>
    </source>
</evidence>
<dbReference type="NCBIfam" id="TIGR01549">
    <property type="entry name" value="HAD-SF-IA-v1"/>
    <property type="match status" value="1"/>
</dbReference>
<dbReference type="OrthoDB" id="9809962at2"/>
<evidence type="ECO:0000256" key="2">
    <source>
        <dbReference type="ARBA" id="ARBA00022723"/>
    </source>
</evidence>
<dbReference type="SFLD" id="SFLDS00003">
    <property type="entry name" value="Haloacid_Dehalogenase"/>
    <property type="match status" value="1"/>
</dbReference>
<proteinExistence type="predicted"/>
<dbReference type="InterPro" id="IPR006439">
    <property type="entry name" value="HAD-SF_hydro_IA"/>
</dbReference>
<dbReference type="Pfam" id="PF00702">
    <property type="entry name" value="Hydrolase"/>
    <property type="match status" value="1"/>
</dbReference>
<dbReference type="PANTHER" id="PTHR46470">
    <property type="entry name" value="N-ACYLNEURAMINATE-9-PHOSPHATASE"/>
    <property type="match status" value="1"/>
</dbReference>
<evidence type="ECO:0000313" key="6">
    <source>
        <dbReference type="EMBL" id="AMY10395.1"/>
    </source>
</evidence>
<accession>A0A143PP92</accession>
<gene>
    <name evidence="6" type="ORF">LuPra_03625</name>
</gene>
<keyword evidence="2" id="KW-0479">Metal-binding</keyword>
<dbReference type="STRING" id="1855912.LuPra_03625"/>